<dbReference type="RefSeq" id="WP_176067445.1">
    <property type="nucleotide sequence ID" value="NZ_BJTG01000008.1"/>
</dbReference>
<sequence>MRRLAALSCLTAALACAGAPPRPAPEAAAPAAAPAAPAAVPVVKDAVAPADRSQVPQPGPAPALKVPPQRHFQLASGLKVRLVEYHRLPIVALHLVVDAGAVHDPKGRPGLASFTASMMTEGTKQRSATKISDDLGFIGASLSAGAGFDSASLSGSALVAHLDELLELFDDVLEHPSFPAADFARVQDQRLVGLLQQRDQPGAVASKAFAHLFWGEHPYGHWIMGTEKSVKAMKRADLVRYHAARWRPNVSELVVVGDVTEPELRAKLEKALAGWTGAAAAAPPVKPAPAPALRTVLVKKRGAAPQSFVMMGMPGFPRASPDYVPSEVAAQVLGGGTASRLFRDLREKEGYTYGIYARAEARKLGGTSFIVGSVKADVTGAATRALLRQLDGLRGAPVPEPELEVARNALLLSLPSDFAVAAGIAGKVAEEVVYGLPDDYWDGYAAQVAKVGPAEVQRAAQRYFDPARLTTVMVCDPTAVKPQLEGLPLGPVEVRTAPSAP</sequence>
<evidence type="ECO:0000256" key="2">
    <source>
        <dbReference type="SAM" id="SignalP"/>
    </source>
</evidence>
<evidence type="ECO:0000256" key="1">
    <source>
        <dbReference type="SAM" id="MobiDB-lite"/>
    </source>
</evidence>
<feature type="region of interest" description="Disordered" evidence="1">
    <location>
        <begin position="49"/>
        <end position="68"/>
    </location>
</feature>
<dbReference type="Proteomes" id="UP000503640">
    <property type="component" value="Unassembled WGS sequence"/>
</dbReference>
<dbReference type="PANTHER" id="PTHR11851">
    <property type="entry name" value="METALLOPROTEASE"/>
    <property type="match status" value="1"/>
</dbReference>
<feature type="chain" id="PRO_5029456607" description="Peptidase M16 domain protein" evidence="2">
    <location>
        <begin position="18"/>
        <end position="501"/>
    </location>
</feature>
<name>A0A7I9VQH9_9BACT</name>
<evidence type="ECO:0000313" key="6">
    <source>
        <dbReference type="Proteomes" id="UP000503640"/>
    </source>
</evidence>
<organism evidence="5 6">
    <name type="scientific">Anaeromyxobacter diazotrophicus</name>
    <dbReference type="NCBI Taxonomy" id="2590199"/>
    <lineage>
        <taxon>Bacteria</taxon>
        <taxon>Pseudomonadati</taxon>
        <taxon>Myxococcota</taxon>
        <taxon>Myxococcia</taxon>
        <taxon>Myxococcales</taxon>
        <taxon>Cystobacterineae</taxon>
        <taxon>Anaeromyxobacteraceae</taxon>
        <taxon>Anaeromyxobacter</taxon>
    </lineage>
</organism>
<dbReference type="InterPro" id="IPR011249">
    <property type="entry name" value="Metalloenz_LuxS/M16"/>
</dbReference>
<dbReference type="AlphaFoldDB" id="A0A7I9VQH9"/>
<dbReference type="SUPFAM" id="SSF63411">
    <property type="entry name" value="LuxS/MPP-like metallohydrolase"/>
    <property type="match status" value="2"/>
</dbReference>
<evidence type="ECO:0000313" key="5">
    <source>
        <dbReference type="EMBL" id="GEJ58673.1"/>
    </source>
</evidence>
<dbReference type="Pfam" id="PF05193">
    <property type="entry name" value="Peptidase_M16_C"/>
    <property type="match status" value="1"/>
</dbReference>
<protein>
    <recommendedName>
        <fullName evidence="7">Peptidase M16 domain protein</fullName>
    </recommendedName>
</protein>
<dbReference type="GO" id="GO:0046872">
    <property type="term" value="F:metal ion binding"/>
    <property type="evidence" value="ECO:0007669"/>
    <property type="project" value="InterPro"/>
</dbReference>
<feature type="domain" description="Peptidase M16 C-terminal" evidence="4">
    <location>
        <begin position="234"/>
        <end position="410"/>
    </location>
</feature>
<dbReference type="PANTHER" id="PTHR11851:SF224">
    <property type="entry name" value="PROCESSING PROTEASE"/>
    <property type="match status" value="1"/>
</dbReference>
<dbReference type="Pfam" id="PF00675">
    <property type="entry name" value="Peptidase_M16"/>
    <property type="match status" value="1"/>
</dbReference>
<dbReference type="InterPro" id="IPR011765">
    <property type="entry name" value="Pept_M16_N"/>
</dbReference>
<dbReference type="InterPro" id="IPR050361">
    <property type="entry name" value="MPP/UQCRC_Complex"/>
</dbReference>
<keyword evidence="2" id="KW-0732">Signal</keyword>
<reference evidence="6" key="1">
    <citation type="journal article" date="2020" name="Appl. Environ. Microbiol.">
        <title>Diazotrophic Anaeromyxobacter Isolates from Soils.</title>
        <authorList>
            <person name="Masuda Y."/>
            <person name="Yamanaka H."/>
            <person name="Xu Z.X."/>
            <person name="Shiratori Y."/>
            <person name="Aono T."/>
            <person name="Amachi S."/>
            <person name="Senoo K."/>
            <person name="Itoh H."/>
        </authorList>
    </citation>
    <scope>NUCLEOTIDE SEQUENCE [LARGE SCALE GENOMIC DNA]</scope>
    <source>
        <strain evidence="6">R267</strain>
    </source>
</reference>
<feature type="domain" description="Peptidase M16 N-terminal" evidence="3">
    <location>
        <begin position="88"/>
        <end position="225"/>
    </location>
</feature>
<dbReference type="PROSITE" id="PS51257">
    <property type="entry name" value="PROKAR_LIPOPROTEIN"/>
    <property type="match status" value="1"/>
</dbReference>
<evidence type="ECO:0008006" key="7">
    <source>
        <dbReference type="Google" id="ProtNLM"/>
    </source>
</evidence>
<dbReference type="InterPro" id="IPR007863">
    <property type="entry name" value="Peptidase_M16_C"/>
</dbReference>
<gene>
    <name evidence="5" type="ORF">AMYX_34140</name>
</gene>
<comment type="caution">
    <text evidence="5">The sequence shown here is derived from an EMBL/GenBank/DDBJ whole genome shotgun (WGS) entry which is preliminary data.</text>
</comment>
<keyword evidence="6" id="KW-1185">Reference proteome</keyword>
<dbReference type="Gene3D" id="3.30.830.10">
    <property type="entry name" value="Metalloenzyme, LuxS/M16 peptidase-like"/>
    <property type="match status" value="2"/>
</dbReference>
<evidence type="ECO:0000259" key="3">
    <source>
        <dbReference type="Pfam" id="PF00675"/>
    </source>
</evidence>
<proteinExistence type="predicted"/>
<evidence type="ECO:0000259" key="4">
    <source>
        <dbReference type="Pfam" id="PF05193"/>
    </source>
</evidence>
<feature type="signal peptide" evidence="2">
    <location>
        <begin position="1"/>
        <end position="17"/>
    </location>
</feature>
<accession>A0A7I9VQH9</accession>
<dbReference type="EMBL" id="BJTG01000008">
    <property type="protein sequence ID" value="GEJ58673.1"/>
    <property type="molecule type" value="Genomic_DNA"/>
</dbReference>